<comment type="caution">
    <text evidence="2">The sequence shown here is derived from an EMBL/GenBank/DDBJ whole genome shotgun (WGS) entry which is preliminary data.</text>
</comment>
<evidence type="ECO:0000313" key="3">
    <source>
        <dbReference type="Proteomes" id="UP000295388"/>
    </source>
</evidence>
<keyword evidence="1" id="KW-0472">Membrane</keyword>
<evidence type="ECO:0000313" key="2">
    <source>
        <dbReference type="EMBL" id="TDO48501.1"/>
    </source>
</evidence>
<feature type="transmembrane region" description="Helical" evidence="1">
    <location>
        <begin position="48"/>
        <end position="69"/>
    </location>
</feature>
<dbReference type="Proteomes" id="UP000295388">
    <property type="component" value="Unassembled WGS sequence"/>
</dbReference>
<keyword evidence="1" id="KW-1133">Transmembrane helix</keyword>
<accession>A0A4R6KDF7</accession>
<sequence length="94" mass="10103">MVTSKDDPGESKGNLGLAPDRGDTLFGLALLVALLVVIAFAVDVQVAVIVLGLLIGAYGLLSLVLSFLYRSLSRGFGNAIRWTVGFLGRWFSFW</sequence>
<proteinExistence type="predicted"/>
<organism evidence="2 3">
    <name type="scientific">Kribbella caucasensis</name>
    <dbReference type="NCBI Taxonomy" id="2512215"/>
    <lineage>
        <taxon>Bacteria</taxon>
        <taxon>Bacillati</taxon>
        <taxon>Actinomycetota</taxon>
        <taxon>Actinomycetes</taxon>
        <taxon>Propionibacteriales</taxon>
        <taxon>Kribbellaceae</taxon>
        <taxon>Kribbella</taxon>
    </lineage>
</organism>
<evidence type="ECO:0000256" key="1">
    <source>
        <dbReference type="SAM" id="Phobius"/>
    </source>
</evidence>
<reference evidence="2 3" key="1">
    <citation type="submission" date="2019-03" db="EMBL/GenBank/DDBJ databases">
        <title>Genomic Encyclopedia of Type Strains, Phase III (KMG-III): the genomes of soil and plant-associated and newly described type strains.</title>
        <authorList>
            <person name="Whitman W."/>
        </authorList>
    </citation>
    <scope>NUCLEOTIDE SEQUENCE [LARGE SCALE GENOMIC DNA]</scope>
    <source>
        <strain evidence="2 3">VKM Ac-2527</strain>
    </source>
</reference>
<keyword evidence="3" id="KW-1185">Reference proteome</keyword>
<protein>
    <submittedName>
        <fullName evidence="2">Uncharacterized protein</fullName>
    </submittedName>
</protein>
<dbReference type="EMBL" id="SNWQ01000007">
    <property type="protein sequence ID" value="TDO48501.1"/>
    <property type="molecule type" value="Genomic_DNA"/>
</dbReference>
<feature type="transmembrane region" description="Helical" evidence="1">
    <location>
        <begin position="25"/>
        <end position="42"/>
    </location>
</feature>
<keyword evidence="1" id="KW-0812">Transmembrane</keyword>
<name>A0A4R6KDF7_9ACTN</name>
<gene>
    <name evidence="2" type="ORF">EV643_107130</name>
</gene>
<dbReference type="AlphaFoldDB" id="A0A4R6KDF7"/>